<proteinExistence type="predicted"/>
<reference evidence="1 2" key="1">
    <citation type="submission" date="2020-08" db="EMBL/GenBank/DDBJ databases">
        <title>Genomic Encyclopedia of Type Strains, Phase IV (KMG-IV): sequencing the most valuable type-strain genomes for metagenomic binning, comparative biology and taxonomic classification.</title>
        <authorList>
            <person name="Goeker M."/>
        </authorList>
    </citation>
    <scope>NUCLEOTIDE SEQUENCE [LARGE SCALE GENOMIC DNA]</scope>
    <source>
        <strain evidence="1 2">DSM 102235</strain>
    </source>
</reference>
<gene>
    <name evidence="1" type="ORF">GGQ68_003259</name>
</gene>
<evidence type="ECO:0000313" key="1">
    <source>
        <dbReference type="EMBL" id="MBB3986915.1"/>
    </source>
</evidence>
<evidence type="ECO:0008006" key="3">
    <source>
        <dbReference type="Google" id="ProtNLM"/>
    </source>
</evidence>
<evidence type="ECO:0000313" key="2">
    <source>
        <dbReference type="Proteomes" id="UP000541426"/>
    </source>
</evidence>
<dbReference type="EMBL" id="JACIEJ010000008">
    <property type="protein sequence ID" value="MBB3986915.1"/>
    <property type="molecule type" value="Genomic_DNA"/>
</dbReference>
<organism evidence="1 2">
    <name type="scientific">Sagittula marina</name>
    <dbReference type="NCBI Taxonomy" id="943940"/>
    <lineage>
        <taxon>Bacteria</taxon>
        <taxon>Pseudomonadati</taxon>
        <taxon>Pseudomonadota</taxon>
        <taxon>Alphaproteobacteria</taxon>
        <taxon>Rhodobacterales</taxon>
        <taxon>Roseobacteraceae</taxon>
        <taxon>Sagittula</taxon>
    </lineage>
</organism>
<dbReference type="RefSeq" id="WP_183967682.1">
    <property type="nucleotide sequence ID" value="NZ_BAABBZ010000019.1"/>
</dbReference>
<keyword evidence="2" id="KW-1185">Reference proteome</keyword>
<dbReference type="Proteomes" id="UP000541426">
    <property type="component" value="Unassembled WGS sequence"/>
</dbReference>
<sequence length="71" mass="8071">MAHITHDAARSGNFFADFFNGLLDGMARIAESGHRMKEIERLQAMSDADLAKRGLTRDRIAHHVFRDVLYV</sequence>
<dbReference type="AlphaFoldDB" id="A0A7W6GTB5"/>
<comment type="caution">
    <text evidence="1">The sequence shown here is derived from an EMBL/GenBank/DDBJ whole genome shotgun (WGS) entry which is preliminary data.</text>
</comment>
<name>A0A7W6GTB5_9RHOB</name>
<protein>
    <recommendedName>
        <fullName evidence="3">DUF1127 domain-containing protein</fullName>
    </recommendedName>
</protein>
<accession>A0A7W6GTB5</accession>